<dbReference type="InterPro" id="IPR041231">
    <property type="entry name" value="FlgA_N"/>
</dbReference>
<dbReference type="RefSeq" id="WP_037420610.1">
    <property type="nucleotide sequence ID" value="NZ_BLRE01000036.1"/>
</dbReference>
<sequence>MKVNLVYFLSIFALFLSTAAKAEPVIPSVSAISELAKALINEKIAVPANAKVDINPQTVDNRMLPAQCTSPIRVELASEREISRNNTIKVSCDTPDLAYPWQIFMSVRVDILFPVVVATETLAPGELISPSQVEIRYVDQNSLRGMQFSDTNQLTGVRVKRRVAKNYPIFANNLCFVCKNDTVSIYVRSNNFVLKTVGEALQDGNIGDQIRIKNSSSNKELDAIITAIGEVEVRM</sequence>
<dbReference type="Pfam" id="PF17656">
    <property type="entry name" value="ChapFlgA_N"/>
    <property type="match status" value="1"/>
</dbReference>
<evidence type="ECO:0000256" key="4">
    <source>
        <dbReference type="ARBA" id="ARBA00022729"/>
    </source>
</evidence>
<evidence type="ECO:0000313" key="9">
    <source>
        <dbReference type="EMBL" id="MDG5899184.1"/>
    </source>
</evidence>
<dbReference type="EMBL" id="SUNE01000002">
    <property type="protein sequence ID" value="MDG5899184.1"/>
    <property type="molecule type" value="Genomic_DNA"/>
</dbReference>
<dbReference type="InterPro" id="IPR013974">
    <property type="entry name" value="SAF"/>
</dbReference>
<comment type="function">
    <text evidence="6 7">Involved in the assembly process of the P-ring formation. It may associate with FlgF on the rod constituting a structure essential for the P-ring assembly or may act as a modulator protein for the P-ring assembly.</text>
</comment>
<keyword evidence="9" id="KW-0966">Cell projection</keyword>
<gene>
    <name evidence="9" type="primary">flgA</name>
    <name evidence="9" type="ORF">E2650_04555</name>
</gene>
<evidence type="ECO:0000256" key="2">
    <source>
        <dbReference type="ARBA" id="ARBA00010474"/>
    </source>
</evidence>
<dbReference type="GO" id="GO:0044780">
    <property type="term" value="P:bacterial-type flagellum assembly"/>
    <property type="evidence" value="ECO:0007669"/>
    <property type="project" value="InterPro"/>
</dbReference>
<evidence type="ECO:0000256" key="6">
    <source>
        <dbReference type="ARBA" id="ARBA00025643"/>
    </source>
</evidence>
<dbReference type="Pfam" id="PF13144">
    <property type="entry name" value="ChapFlgA"/>
    <property type="match status" value="1"/>
</dbReference>
<dbReference type="Proteomes" id="UP001152518">
    <property type="component" value="Unassembled WGS sequence"/>
</dbReference>
<feature type="domain" description="SAF" evidence="8">
    <location>
        <begin position="113"/>
        <end position="175"/>
    </location>
</feature>
<evidence type="ECO:0000259" key="8">
    <source>
        <dbReference type="SMART" id="SM00858"/>
    </source>
</evidence>
<comment type="caution">
    <text evidence="9">The sequence shown here is derived from an EMBL/GenBank/DDBJ whole genome shotgun (WGS) entry which is preliminary data.</text>
</comment>
<evidence type="ECO:0000256" key="7">
    <source>
        <dbReference type="RuleBase" id="RU362063"/>
    </source>
</evidence>
<keyword evidence="9" id="KW-0969">Cilium</keyword>
<proteinExistence type="inferred from homology"/>
<feature type="signal peptide" evidence="7">
    <location>
        <begin position="1"/>
        <end position="22"/>
    </location>
</feature>
<organism evidence="9">
    <name type="scientific">Shewanella xiamenensis</name>
    <dbReference type="NCBI Taxonomy" id="332186"/>
    <lineage>
        <taxon>Bacteria</taxon>
        <taxon>Pseudomonadati</taxon>
        <taxon>Pseudomonadota</taxon>
        <taxon>Gammaproteobacteria</taxon>
        <taxon>Alteromonadales</taxon>
        <taxon>Shewanellaceae</taxon>
        <taxon>Shewanella</taxon>
    </lineage>
</organism>
<evidence type="ECO:0000256" key="5">
    <source>
        <dbReference type="ARBA" id="ARBA00022764"/>
    </source>
</evidence>
<evidence type="ECO:0000256" key="3">
    <source>
        <dbReference type="ARBA" id="ARBA00014754"/>
    </source>
</evidence>
<dbReference type="AlphaFoldDB" id="A0A073KMF9"/>
<dbReference type="InterPro" id="IPR039246">
    <property type="entry name" value="Flagellar_FlgA"/>
</dbReference>
<dbReference type="InterPro" id="IPR017585">
    <property type="entry name" value="SAF_FlgA"/>
</dbReference>
<evidence type="ECO:0000256" key="1">
    <source>
        <dbReference type="ARBA" id="ARBA00004418"/>
    </source>
</evidence>
<dbReference type="PANTHER" id="PTHR36307">
    <property type="entry name" value="FLAGELLA BASAL BODY P-RING FORMATION PROTEIN FLGA"/>
    <property type="match status" value="1"/>
</dbReference>
<dbReference type="PANTHER" id="PTHR36307:SF1">
    <property type="entry name" value="FLAGELLA BASAL BODY P-RING FORMATION PROTEIN FLGA"/>
    <property type="match status" value="1"/>
</dbReference>
<feature type="chain" id="PRO_5010893383" description="Flagella basal body P-ring formation protein FlgA" evidence="7">
    <location>
        <begin position="23"/>
        <end position="235"/>
    </location>
</feature>
<keyword evidence="9" id="KW-0282">Flagellum</keyword>
<dbReference type="SMART" id="SM00858">
    <property type="entry name" value="SAF"/>
    <property type="match status" value="1"/>
</dbReference>
<keyword evidence="4 7" id="KW-0732">Signal</keyword>
<dbReference type="NCBIfam" id="TIGR03170">
    <property type="entry name" value="flgA_cterm"/>
    <property type="match status" value="1"/>
</dbReference>
<dbReference type="CDD" id="cd11614">
    <property type="entry name" value="SAF_CpaB_FlgA_like"/>
    <property type="match status" value="1"/>
</dbReference>
<protein>
    <recommendedName>
        <fullName evidence="3 7">Flagella basal body P-ring formation protein FlgA</fullName>
    </recommendedName>
</protein>
<keyword evidence="7" id="KW-1005">Bacterial flagellum biogenesis</keyword>
<name>A0A073KMF9_9GAMM</name>
<dbReference type="GO" id="GO:0042597">
    <property type="term" value="C:periplasmic space"/>
    <property type="evidence" value="ECO:0007669"/>
    <property type="project" value="UniProtKB-SubCell"/>
</dbReference>
<dbReference type="Gene3D" id="2.30.30.760">
    <property type="match status" value="1"/>
</dbReference>
<comment type="similarity">
    <text evidence="2 7">Belongs to the FlgA family.</text>
</comment>
<reference evidence="9" key="2">
    <citation type="submission" date="2019-04" db="EMBL/GenBank/DDBJ databases">
        <authorList>
            <person name="Zou H."/>
        </authorList>
    </citation>
    <scope>NUCLEOTIDE SEQUENCE</scope>
    <source>
        <strain evidence="9">2015oxa</strain>
    </source>
</reference>
<comment type="subcellular location">
    <subcellularLocation>
        <location evidence="1 7">Periplasm</location>
    </subcellularLocation>
</comment>
<reference evidence="9" key="1">
    <citation type="journal article" date="2019" name="Int J Environ Res Public Health">
        <title>Characterization of Chromosome-Mediated BlaOXA-894 in Shewanella xiamenensis Isolated from Pig Wastewater.</title>
        <authorList>
            <person name="Zou H."/>
            <person name="Zhou Z."/>
            <person name="Xia H."/>
            <person name="Zhao Q."/>
            <person name="Li X."/>
        </authorList>
    </citation>
    <scope>NUCLEOTIDE SEQUENCE</scope>
    <source>
        <strain evidence="9">2015oxa</strain>
    </source>
</reference>
<keyword evidence="5 7" id="KW-0574">Periplasm</keyword>
<accession>A0A073KMF9</accession>
<dbReference type="OrthoDB" id="5729023at2"/>
<dbReference type="Gene3D" id="3.90.1210.10">
    <property type="entry name" value="Antifreeze-like/N-acetylneuraminic acid synthase C-terminal domain"/>
    <property type="match status" value="1"/>
</dbReference>